<dbReference type="SMART" id="SM00490">
    <property type="entry name" value="HELICc"/>
    <property type="match status" value="1"/>
</dbReference>
<dbReference type="InterPro" id="IPR027417">
    <property type="entry name" value="P-loop_NTPase"/>
</dbReference>
<evidence type="ECO:0000256" key="9">
    <source>
        <dbReference type="PROSITE-ProRule" id="PRU00035"/>
    </source>
</evidence>
<evidence type="ECO:0000256" key="2">
    <source>
        <dbReference type="ARBA" id="ARBA00022741"/>
    </source>
</evidence>
<dbReference type="PROSITE" id="PS51192">
    <property type="entry name" value="HELICASE_ATP_BIND_1"/>
    <property type="match status" value="1"/>
</dbReference>
<sequence length="1430" mass="162914">MAAPMPAQAFRQQHPQKDKLQTILLQIRELKQAGHTPESSQELRNLTAYLKALQSQQQPTLNGVRTELNGAPAVSSITSGPVPPAPHPPTSPISFTPDQINALRAQIQAFKLISQGQPVPEQLQHAIRPHSNVTVDLEKILAPSDVGTRIVDAAVKMQKGVVPPTTAVVDRQKSTEVQVKDEETASAPNPSITLADVPEKDKNSGIYPYNAFRMPFTHLTRPSDMDPSLFATRLQKLLIPSVMPPGLDVHQIINERDRFIEARVSQRVRELENLQATIGDGGFDSVTDDILGLSGKENGQDAAKYSASTAHGKLCALIELKSLRLLEKQRSMRALVAERLIQGTLLPLNRADFRRVRKPTLRDARMTEQAERRQRVDRERRAKHKHVEQLAVICSHGRDLINVGRQAQDRVVRLGRAVINFHAYTEKEEQKRIERISKERLKALKADDEEAYMKLIDTAKDTRITHLLRQTDAYLDSLAQAVIAQQNEGAATVIGNFESEEGPTSEATFGAQVNKELVEEKGRVDYYAVAHRISERISKQPVLLRGGTLKDYQLKGLQWMVSLYNNKLNGILADEMGLGKTIQTISLVAFLIESKKQWGPYLVIVPLSTMTNWAGEFQKWAPEIITVAYKGNPTQRRNLQMQLRQGQFQVLLTTYEYIIKDRPFLSKLKWVHMIIDEGHRMKNTQSKLAQTLTQYYHSRYRLILTGTPLQNNLPELWALLNFVLPKIFNSVKSFDEWFNTPFANSGTGDKIELNEEEALLIIRRLHKVLRPFLLRRLKKDVESELPDKVEKVIKVRMSALQSQLYKQIKKYKMIADGKDQKGGKSGGFKGLSNELMQLRKICQHPYLFDSVEDKINPGSIVDDKLVRTSGKLELLSRVLPKFFATGHRVLIFFQMTKVMDIMEDFLKMMDWKYFRLDGSTKTDERAGFVQQFNAQDSEVNVFILSTRAGGLGLNLQTADTVIIFDSDWNPHADLQAQDRAHRIGQTKAVRILRFITEKSVEEAMYARARFKLDIDDKVIQAGRFDNKSTQEEQEEFLRSILEADQEEENEEAGDMNDEELNEIIARDDQELDTFRRMDRDREREAEHRWRAMGHRGRPPPPLIQLEELPECYRTDEPFEAKEIEEAVEGRGQRRKNQVNYNDGLSDEQWLMAVEDGEDLQELVDRTRGKKERRVANRLIKESETPGRSTPSSDTGRKVRKGKGKAPEYETPAASGKRKRGTKAMSVTPSVNEEDEDDRDSKRRKTKAPELPPAIKEKMKKAFNDVYKAVLACEDVDGRKRCELFRELPDKRDYPDYYQLITHPIALSTLRKRIGANYYKSISHFRDDWKLMFDNARTYNQEGSWVYVDAEEMEKVFFGTLERTTAGTGLPGAMPMMMGGMGGNAPSASGSYESALTPMDEDERPQRARPRSAGRRQFLSDEEDLTPEDDD</sequence>
<dbReference type="EMBL" id="KN822370">
    <property type="protein sequence ID" value="KIM50602.1"/>
    <property type="molecule type" value="Genomic_DNA"/>
</dbReference>
<dbReference type="PANTHER" id="PTHR10799">
    <property type="entry name" value="SNF2/RAD54 HELICASE FAMILY"/>
    <property type="match status" value="1"/>
</dbReference>
<dbReference type="SUPFAM" id="SSF47370">
    <property type="entry name" value="Bromodomain"/>
    <property type="match status" value="1"/>
</dbReference>
<dbReference type="SMART" id="SM00297">
    <property type="entry name" value="BROMO"/>
    <property type="match status" value="1"/>
</dbReference>
<reference evidence="16 17" key="1">
    <citation type="submission" date="2014-04" db="EMBL/GenBank/DDBJ databases">
        <authorList>
            <consortium name="DOE Joint Genome Institute"/>
            <person name="Kuo A."/>
            <person name="Kohler A."/>
            <person name="Nagy L.G."/>
            <person name="Floudas D."/>
            <person name="Copeland A."/>
            <person name="Barry K.W."/>
            <person name="Cichocki N."/>
            <person name="Veneault-Fourrey C."/>
            <person name="LaButti K."/>
            <person name="Lindquist E.A."/>
            <person name="Lipzen A."/>
            <person name="Lundell T."/>
            <person name="Morin E."/>
            <person name="Murat C."/>
            <person name="Sun H."/>
            <person name="Tunlid A."/>
            <person name="Henrissat B."/>
            <person name="Grigoriev I.V."/>
            <person name="Hibbett D.S."/>
            <person name="Martin F."/>
            <person name="Nordberg H.P."/>
            <person name="Cantor M.N."/>
            <person name="Hua S.X."/>
        </authorList>
    </citation>
    <scope>NUCLEOTIDE SEQUENCE [LARGE SCALE GENOMIC DNA]</scope>
    <source>
        <strain evidence="16 17">Foug A</strain>
    </source>
</reference>
<feature type="domain" description="Bromo" evidence="11">
    <location>
        <begin position="1276"/>
        <end position="1346"/>
    </location>
</feature>
<feature type="domain" description="QLQ" evidence="15">
    <location>
        <begin position="94"/>
        <end position="129"/>
    </location>
</feature>
<dbReference type="Pfam" id="PF00439">
    <property type="entry name" value="Bromodomain"/>
    <property type="match status" value="1"/>
</dbReference>
<dbReference type="FunFam" id="3.40.50.10810:FF:000008">
    <property type="entry name" value="Chromatin structure-remodeling complex subunit snf21"/>
    <property type="match status" value="1"/>
</dbReference>
<dbReference type="STRING" id="1036808.A0A0C2ZC83"/>
<dbReference type="Pfam" id="PF00176">
    <property type="entry name" value="SNF2-rel_dom"/>
    <property type="match status" value="1"/>
</dbReference>
<organism evidence="16 17">
    <name type="scientific">Scleroderma citrinum Foug A</name>
    <dbReference type="NCBI Taxonomy" id="1036808"/>
    <lineage>
        <taxon>Eukaryota</taxon>
        <taxon>Fungi</taxon>
        <taxon>Dikarya</taxon>
        <taxon>Basidiomycota</taxon>
        <taxon>Agaricomycotina</taxon>
        <taxon>Agaricomycetes</taxon>
        <taxon>Agaricomycetidae</taxon>
        <taxon>Boletales</taxon>
        <taxon>Sclerodermatineae</taxon>
        <taxon>Sclerodermataceae</taxon>
        <taxon>Scleroderma</taxon>
    </lineage>
</organism>
<feature type="domain" description="HSA" evidence="14">
    <location>
        <begin position="374"/>
        <end position="446"/>
    </location>
</feature>
<evidence type="ECO:0000313" key="17">
    <source>
        <dbReference type="Proteomes" id="UP000053989"/>
    </source>
</evidence>
<dbReference type="SUPFAM" id="SSF52540">
    <property type="entry name" value="P-loop containing nucleoside triphosphate hydrolases"/>
    <property type="match status" value="2"/>
</dbReference>
<keyword evidence="6 9" id="KW-0103">Bromodomain</keyword>
<dbReference type="SMART" id="SM01314">
    <property type="entry name" value="SnAC"/>
    <property type="match status" value="1"/>
</dbReference>
<dbReference type="HOGENOM" id="CLU_000315_15_3_1"/>
<dbReference type="Gene3D" id="3.40.50.10810">
    <property type="entry name" value="Tandem AAA-ATPase domain"/>
    <property type="match status" value="1"/>
</dbReference>
<dbReference type="InterPro" id="IPR014001">
    <property type="entry name" value="Helicase_ATP-bd"/>
</dbReference>
<dbReference type="GO" id="GO:0042393">
    <property type="term" value="F:histone binding"/>
    <property type="evidence" value="ECO:0007669"/>
    <property type="project" value="InterPro"/>
</dbReference>
<evidence type="ECO:0000259" key="14">
    <source>
        <dbReference type="PROSITE" id="PS51204"/>
    </source>
</evidence>
<evidence type="ECO:0000259" key="12">
    <source>
        <dbReference type="PROSITE" id="PS51192"/>
    </source>
</evidence>
<dbReference type="Proteomes" id="UP000053989">
    <property type="component" value="Unassembled WGS sequence"/>
</dbReference>
<keyword evidence="7" id="KW-0804">Transcription</keyword>
<evidence type="ECO:0000256" key="10">
    <source>
        <dbReference type="SAM" id="MobiDB-lite"/>
    </source>
</evidence>
<evidence type="ECO:0000259" key="15">
    <source>
        <dbReference type="PROSITE" id="PS51666"/>
    </source>
</evidence>
<evidence type="ECO:0000256" key="5">
    <source>
        <dbReference type="ARBA" id="ARBA00023015"/>
    </source>
</evidence>
<comment type="subcellular location">
    <subcellularLocation>
        <location evidence="1">Nucleus</location>
    </subcellularLocation>
</comment>
<feature type="domain" description="Helicase ATP-binding" evidence="12">
    <location>
        <begin position="561"/>
        <end position="726"/>
    </location>
</feature>
<keyword evidence="4" id="KW-0067">ATP-binding</keyword>
<evidence type="ECO:0000256" key="8">
    <source>
        <dbReference type="ARBA" id="ARBA00023242"/>
    </source>
</evidence>
<evidence type="ECO:0000256" key="4">
    <source>
        <dbReference type="ARBA" id="ARBA00022840"/>
    </source>
</evidence>
<feature type="compositionally biased region" description="Acidic residues" evidence="10">
    <location>
        <begin position="1419"/>
        <end position="1430"/>
    </location>
</feature>
<feature type="compositionally biased region" description="Low complexity" evidence="10">
    <location>
        <begin position="1377"/>
        <end position="1390"/>
    </location>
</feature>
<dbReference type="Pfam" id="PF00271">
    <property type="entry name" value="Helicase_C"/>
    <property type="match status" value="1"/>
</dbReference>
<dbReference type="Pfam" id="PF14619">
    <property type="entry name" value="SnAC"/>
    <property type="match status" value="1"/>
</dbReference>
<dbReference type="InterPro" id="IPR000330">
    <property type="entry name" value="SNF2_N"/>
</dbReference>
<dbReference type="InterPro" id="IPR001650">
    <property type="entry name" value="Helicase_C-like"/>
</dbReference>
<keyword evidence="2" id="KW-0547">Nucleotide-binding</keyword>
<dbReference type="InterPro" id="IPR038718">
    <property type="entry name" value="SNF2-like_sf"/>
</dbReference>
<evidence type="ECO:0000256" key="3">
    <source>
        <dbReference type="ARBA" id="ARBA00022801"/>
    </source>
</evidence>
<dbReference type="SMART" id="SM00487">
    <property type="entry name" value="DEXDc"/>
    <property type="match status" value="1"/>
</dbReference>
<dbReference type="InterPro" id="IPR029295">
    <property type="entry name" value="SnAC"/>
</dbReference>
<dbReference type="GO" id="GO:0016787">
    <property type="term" value="F:hydrolase activity"/>
    <property type="evidence" value="ECO:0007669"/>
    <property type="project" value="UniProtKB-KW"/>
</dbReference>
<gene>
    <name evidence="16" type="ORF">SCLCIDRAFT_1225231</name>
</gene>
<protein>
    <submittedName>
        <fullName evidence="16">Uncharacterized protein</fullName>
    </submittedName>
</protein>
<evidence type="ECO:0000256" key="7">
    <source>
        <dbReference type="ARBA" id="ARBA00023163"/>
    </source>
</evidence>
<dbReference type="PROSITE" id="PS50014">
    <property type="entry name" value="BROMODOMAIN_2"/>
    <property type="match status" value="1"/>
</dbReference>
<dbReference type="InterPro" id="IPR014978">
    <property type="entry name" value="Gln-Leu-Gln_QLQ"/>
</dbReference>
<dbReference type="GO" id="GO:0005524">
    <property type="term" value="F:ATP binding"/>
    <property type="evidence" value="ECO:0007669"/>
    <property type="project" value="InterPro"/>
</dbReference>
<dbReference type="CDD" id="cd18793">
    <property type="entry name" value="SF2_C_SNF"/>
    <property type="match status" value="1"/>
</dbReference>
<evidence type="ECO:0000313" key="16">
    <source>
        <dbReference type="EMBL" id="KIM50602.1"/>
    </source>
</evidence>
<reference evidence="17" key="2">
    <citation type="submission" date="2015-01" db="EMBL/GenBank/DDBJ databases">
        <title>Evolutionary Origins and Diversification of the Mycorrhizal Mutualists.</title>
        <authorList>
            <consortium name="DOE Joint Genome Institute"/>
            <consortium name="Mycorrhizal Genomics Consortium"/>
            <person name="Kohler A."/>
            <person name="Kuo A."/>
            <person name="Nagy L.G."/>
            <person name="Floudas D."/>
            <person name="Copeland A."/>
            <person name="Barry K.W."/>
            <person name="Cichocki N."/>
            <person name="Veneault-Fourrey C."/>
            <person name="LaButti K."/>
            <person name="Lindquist E.A."/>
            <person name="Lipzen A."/>
            <person name="Lundell T."/>
            <person name="Morin E."/>
            <person name="Murat C."/>
            <person name="Riley R."/>
            <person name="Ohm R."/>
            <person name="Sun H."/>
            <person name="Tunlid A."/>
            <person name="Henrissat B."/>
            <person name="Grigoriev I.V."/>
            <person name="Hibbett D.S."/>
            <person name="Martin F."/>
        </authorList>
    </citation>
    <scope>NUCLEOTIDE SEQUENCE [LARGE SCALE GENOMIC DNA]</scope>
    <source>
        <strain evidence="17">Foug A</strain>
    </source>
</reference>
<keyword evidence="17" id="KW-1185">Reference proteome</keyword>
<dbReference type="CDD" id="cd17996">
    <property type="entry name" value="DEXHc_SMARCA2_SMARCA4"/>
    <property type="match status" value="1"/>
</dbReference>
<dbReference type="GO" id="GO:0006355">
    <property type="term" value="P:regulation of DNA-templated transcription"/>
    <property type="evidence" value="ECO:0007669"/>
    <property type="project" value="InterPro"/>
</dbReference>
<feature type="domain" description="Helicase C-terminal" evidence="13">
    <location>
        <begin position="874"/>
        <end position="1035"/>
    </location>
</feature>
<dbReference type="Pfam" id="PF07529">
    <property type="entry name" value="HSA"/>
    <property type="match status" value="1"/>
</dbReference>
<dbReference type="InterPro" id="IPR036427">
    <property type="entry name" value="Bromodomain-like_sf"/>
</dbReference>
<dbReference type="PROSITE" id="PS51666">
    <property type="entry name" value="QLQ"/>
    <property type="match status" value="1"/>
</dbReference>
<dbReference type="Gene3D" id="3.40.50.300">
    <property type="entry name" value="P-loop containing nucleotide triphosphate hydrolases"/>
    <property type="match status" value="1"/>
</dbReference>
<dbReference type="FunCoup" id="A0A0C2ZC83">
    <property type="interactions" value="753"/>
</dbReference>
<dbReference type="InterPro" id="IPR001487">
    <property type="entry name" value="Bromodomain"/>
</dbReference>
<dbReference type="InterPro" id="IPR049730">
    <property type="entry name" value="SNF2/RAD54-like_C"/>
</dbReference>
<dbReference type="OrthoDB" id="5857104at2759"/>
<feature type="region of interest" description="Disordered" evidence="10">
    <location>
        <begin position="176"/>
        <end position="199"/>
    </location>
</feature>
<dbReference type="Pfam" id="PF08880">
    <property type="entry name" value="QLQ"/>
    <property type="match status" value="1"/>
</dbReference>
<evidence type="ECO:0000256" key="6">
    <source>
        <dbReference type="ARBA" id="ARBA00023117"/>
    </source>
</evidence>
<dbReference type="SMART" id="SM00573">
    <property type="entry name" value="HSA"/>
    <property type="match status" value="1"/>
</dbReference>
<keyword evidence="5" id="KW-0805">Transcription regulation</keyword>
<dbReference type="SMART" id="SM00951">
    <property type="entry name" value="QLQ"/>
    <property type="match status" value="1"/>
</dbReference>
<dbReference type="PROSITE" id="PS51204">
    <property type="entry name" value="HSA"/>
    <property type="match status" value="1"/>
</dbReference>
<dbReference type="Gene3D" id="1.20.920.10">
    <property type="entry name" value="Bromodomain-like"/>
    <property type="match status" value="1"/>
</dbReference>
<dbReference type="PROSITE" id="PS51194">
    <property type="entry name" value="HELICASE_CTER"/>
    <property type="match status" value="1"/>
</dbReference>
<accession>A0A0C2ZC83</accession>
<proteinExistence type="predicted"/>
<evidence type="ECO:0000259" key="11">
    <source>
        <dbReference type="PROSITE" id="PS50014"/>
    </source>
</evidence>
<feature type="region of interest" description="Disordered" evidence="10">
    <location>
        <begin position="1377"/>
        <end position="1430"/>
    </location>
</feature>
<dbReference type="Gene3D" id="1.20.5.170">
    <property type="match status" value="1"/>
</dbReference>
<evidence type="ECO:0000256" key="1">
    <source>
        <dbReference type="ARBA" id="ARBA00004123"/>
    </source>
</evidence>
<dbReference type="InterPro" id="IPR014012">
    <property type="entry name" value="HSA_dom"/>
</dbReference>
<feature type="region of interest" description="Disordered" evidence="10">
    <location>
        <begin position="1168"/>
        <end position="1250"/>
    </location>
</feature>
<dbReference type="InParanoid" id="A0A0C2ZC83"/>
<name>A0A0C2ZC83_9AGAM</name>
<keyword evidence="3" id="KW-0378">Hydrolase</keyword>
<dbReference type="GO" id="GO:0005634">
    <property type="term" value="C:nucleus"/>
    <property type="evidence" value="ECO:0007669"/>
    <property type="project" value="UniProtKB-SubCell"/>
</dbReference>
<keyword evidence="8" id="KW-0539">Nucleus</keyword>
<dbReference type="PRINTS" id="PR00503">
    <property type="entry name" value="BROMODOMAIN"/>
</dbReference>
<dbReference type="GO" id="GO:0006338">
    <property type="term" value="P:chromatin remodeling"/>
    <property type="evidence" value="ECO:0007669"/>
    <property type="project" value="UniProtKB-ARBA"/>
</dbReference>
<evidence type="ECO:0000259" key="13">
    <source>
        <dbReference type="PROSITE" id="PS51194"/>
    </source>
</evidence>